<reference evidence="1" key="2">
    <citation type="journal article" date="2022" name="New Phytol.">
        <title>Evolutionary transition to the ectomycorrhizal habit in the genomes of a hyperdiverse lineage of mushroom-forming fungi.</title>
        <authorList>
            <person name="Looney B."/>
            <person name="Miyauchi S."/>
            <person name="Morin E."/>
            <person name="Drula E."/>
            <person name="Courty P.E."/>
            <person name="Kohler A."/>
            <person name="Kuo A."/>
            <person name="LaButti K."/>
            <person name="Pangilinan J."/>
            <person name="Lipzen A."/>
            <person name="Riley R."/>
            <person name="Andreopoulos W."/>
            <person name="He G."/>
            <person name="Johnson J."/>
            <person name="Nolan M."/>
            <person name="Tritt A."/>
            <person name="Barry K.W."/>
            <person name="Grigoriev I.V."/>
            <person name="Nagy L.G."/>
            <person name="Hibbett D."/>
            <person name="Henrissat B."/>
            <person name="Matheny P.B."/>
            <person name="Labbe J."/>
            <person name="Martin F.M."/>
        </authorList>
    </citation>
    <scope>NUCLEOTIDE SEQUENCE</scope>
    <source>
        <strain evidence="1">HHB10654</strain>
    </source>
</reference>
<evidence type="ECO:0000313" key="1">
    <source>
        <dbReference type="EMBL" id="KAI0061794.1"/>
    </source>
</evidence>
<organism evidence="1 2">
    <name type="scientific">Artomyces pyxidatus</name>
    <dbReference type="NCBI Taxonomy" id="48021"/>
    <lineage>
        <taxon>Eukaryota</taxon>
        <taxon>Fungi</taxon>
        <taxon>Dikarya</taxon>
        <taxon>Basidiomycota</taxon>
        <taxon>Agaricomycotina</taxon>
        <taxon>Agaricomycetes</taxon>
        <taxon>Russulales</taxon>
        <taxon>Auriscalpiaceae</taxon>
        <taxon>Artomyces</taxon>
    </lineage>
</organism>
<reference evidence="1" key="1">
    <citation type="submission" date="2021-03" db="EMBL/GenBank/DDBJ databases">
        <authorList>
            <consortium name="DOE Joint Genome Institute"/>
            <person name="Ahrendt S."/>
            <person name="Looney B.P."/>
            <person name="Miyauchi S."/>
            <person name="Morin E."/>
            <person name="Drula E."/>
            <person name="Courty P.E."/>
            <person name="Chicoki N."/>
            <person name="Fauchery L."/>
            <person name="Kohler A."/>
            <person name="Kuo A."/>
            <person name="Labutti K."/>
            <person name="Pangilinan J."/>
            <person name="Lipzen A."/>
            <person name="Riley R."/>
            <person name="Andreopoulos W."/>
            <person name="He G."/>
            <person name="Johnson J."/>
            <person name="Barry K.W."/>
            <person name="Grigoriev I.V."/>
            <person name="Nagy L."/>
            <person name="Hibbett D."/>
            <person name="Henrissat B."/>
            <person name="Matheny P.B."/>
            <person name="Labbe J."/>
            <person name="Martin F."/>
        </authorList>
    </citation>
    <scope>NUCLEOTIDE SEQUENCE</scope>
    <source>
        <strain evidence="1">HHB10654</strain>
    </source>
</reference>
<name>A0ACB8SYX3_9AGAM</name>
<dbReference type="EMBL" id="MU277210">
    <property type="protein sequence ID" value="KAI0061794.1"/>
    <property type="molecule type" value="Genomic_DNA"/>
</dbReference>
<accession>A0ACB8SYX3</accession>
<keyword evidence="2" id="KW-1185">Reference proteome</keyword>
<comment type="caution">
    <text evidence="1">The sequence shown here is derived from an EMBL/GenBank/DDBJ whole genome shotgun (WGS) entry which is preliminary data.</text>
</comment>
<gene>
    <name evidence="1" type="ORF">BV25DRAFT_704152</name>
</gene>
<dbReference type="Proteomes" id="UP000814140">
    <property type="component" value="Unassembled WGS sequence"/>
</dbReference>
<protein>
    <submittedName>
        <fullName evidence="1">Uncharacterized protein</fullName>
    </submittedName>
</protein>
<sequence length="389" mass="42045">MLRYTPGVHSRGECRASVLPGYLSHARELPPPHIHYPSPPADPSHSALCGSTRSATTDVPAAYMYMLLSEYIRLRPPYCAVRGAIAYSSLQSARRSLLCAVSTSAAPLDTHRSTNPSAQFYRLLPAHNHSPTFPTAQALKAPVRIPPRSTRSPGRANVQSDLCMSNRSATTPTGARRRRQEHDDADRSTTTPTPGKHNGLDSGTPRPLTWPRGGASSRSQVACSGPSVPCTHCIELATHPSTRGDRCALTWVGRPFIRAVRGPPAHKDSRDARTVQGCTHQRRPAAREGLAVAPSGGEHRLGRGSKRDGAPDALRTSAPAHTQPYAASPQRRGRTVRPAPAETAGGTHRRLSLRELAAHPRARGLGQWQDAALPRSWDHLRGHRTSANE</sequence>
<evidence type="ECO:0000313" key="2">
    <source>
        <dbReference type="Proteomes" id="UP000814140"/>
    </source>
</evidence>
<proteinExistence type="predicted"/>